<dbReference type="Gene3D" id="2.60.40.3140">
    <property type="match status" value="1"/>
</dbReference>
<reference evidence="2 3" key="1">
    <citation type="submission" date="2024-06" db="EMBL/GenBank/DDBJ databases">
        <authorList>
            <person name="Kaempfer P."/>
            <person name="Viver T."/>
        </authorList>
    </citation>
    <scope>NUCLEOTIDE SEQUENCE [LARGE SCALE GENOMIC DNA]</scope>
    <source>
        <strain evidence="2 3">ST-37</strain>
    </source>
</reference>
<keyword evidence="3" id="KW-1185">Reference proteome</keyword>
<gene>
    <name evidence="2" type="ORF">ABS765_03610</name>
</gene>
<accession>A0ABW8XYX9</accession>
<organism evidence="2 3">
    <name type="scientific">Chryseobacterium terrae</name>
    <dbReference type="NCBI Taxonomy" id="3163299"/>
    <lineage>
        <taxon>Bacteria</taxon>
        <taxon>Pseudomonadati</taxon>
        <taxon>Bacteroidota</taxon>
        <taxon>Flavobacteriia</taxon>
        <taxon>Flavobacteriales</taxon>
        <taxon>Weeksellaceae</taxon>
        <taxon>Chryseobacterium group</taxon>
        <taxon>Chryseobacterium</taxon>
    </lineage>
</organism>
<dbReference type="RefSeq" id="WP_408087625.1">
    <property type="nucleotide sequence ID" value="NZ_JBELPY010000001.1"/>
</dbReference>
<comment type="caution">
    <text evidence="2">The sequence shown here is derived from an EMBL/GenBank/DDBJ whole genome shotgun (WGS) entry which is preliminary data.</text>
</comment>
<evidence type="ECO:0000313" key="2">
    <source>
        <dbReference type="EMBL" id="MFL9833113.1"/>
    </source>
</evidence>
<protein>
    <submittedName>
        <fullName evidence="2">Transglutaminase</fullName>
    </submittedName>
</protein>
<dbReference type="Pfam" id="PF12969">
    <property type="entry name" value="DUF3857"/>
    <property type="match status" value="1"/>
</dbReference>
<dbReference type="Gene3D" id="3.10.620.30">
    <property type="match status" value="1"/>
</dbReference>
<evidence type="ECO:0000259" key="1">
    <source>
        <dbReference type="Pfam" id="PF12969"/>
    </source>
</evidence>
<sequence length="647" mass="75438">MKKLFFTISISLSSIFVYSQKHEFLKMPKFNVEDLRKTKSMIEANAPAEVLYRSIHYHIDDSSGNLIKKVKNRIKIYDKDNAENWMNFEISLYDDNKGNREILNSIKAYVFNLEEDKIVETKVDKSSKFRSKENKYITTSKFAFPNVRNGSVLEYQYEVSSPFAFVYEIPTTYIELDIPSEYTEYIFESPLSMSYNIDFRGSLMPKYKKVAEENIYSSQYKNYRFAFEDIKAFKREKFVSNNDNYRTKVRAELHSTFFNNGLKTYTSTWEDIRKKLWDHEDFGNQYRKDKIVKDIIPKNISDEKNMHVKTNLLFEFVKNNYSWNQNNSIYTDSGLKDLIKNKTGNSAEINLLLLNVLRSEGINAYPILISTIGNGFVNLTFPNIANFNYVIVCAEIGNKVYLYDATSKQAKEDILPARVWNSNGLLLRDNKAELISLTNINISYNSHTVKAKINPDGTVSGAYQDQDEGMMAMNAKENFDENPDKYKKQYKENFSVDFGNINSRILDSGEFRSTMSFSSNNMIDNVGKKMIMNPLLFLHQTKNDFDQQDERRYMIDFISPISKTKVVEIEIPEGYDVADLPKSKKIVTEDKEIRYSYTVEKKDNRIITISEYNIASANYPKEYYPAFKQIWKVISDSESQVLSLIKK</sequence>
<proteinExistence type="predicted"/>
<dbReference type="EMBL" id="JBELPY010000001">
    <property type="protein sequence ID" value="MFL9833113.1"/>
    <property type="molecule type" value="Genomic_DNA"/>
</dbReference>
<evidence type="ECO:0000313" key="3">
    <source>
        <dbReference type="Proteomes" id="UP001629058"/>
    </source>
</evidence>
<feature type="domain" description="DUF3857" evidence="1">
    <location>
        <begin position="67"/>
        <end position="233"/>
    </location>
</feature>
<dbReference type="Gene3D" id="2.60.120.1130">
    <property type="match status" value="1"/>
</dbReference>
<name>A0ABW8XYX9_9FLAO</name>
<dbReference type="InterPro" id="IPR024618">
    <property type="entry name" value="DUF3857"/>
</dbReference>
<dbReference type="Proteomes" id="UP001629058">
    <property type="component" value="Unassembled WGS sequence"/>
</dbReference>